<evidence type="ECO:0000256" key="9">
    <source>
        <dbReference type="SAM" id="MobiDB-lite"/>
    </source>
</evidence>
<comment type="catalytic activity">
    <reaction evidence="8">
        <text>L-seryl-[protein] + ATP = O-phospho-L-seryl-[protein] + ADP + H(+)</text>
        <dbReference type="Rhea" id="RHEA:17989"/>
        <dbReference type="Rhea" id="RHEA-COMP:9863"/>
        <dbReference type="Rhea" id="RHEA-COMP:11604"/>
        <dbReference type="ChEBI" id="CHEBI:15378"/>
        <dbReference type="ChEBI" id="CHEBI:29999"/>
        <dbReference type="ChEBI" id="CHEBI:30616"/>
        <dbReference type="ChEBI" id="CHEBI:83421"/>
        <dbReference type="ChEBI" id="CHEBI:456216"/>
        <dbReference type="EC" id="2.7.11.1"/>
    </reaction>
</comment>
<organism evidence="12 13">
    <name type="scientific">Saccharothrix yanglingensis</name>
    <dbReference type="NCBI Taxonomy" id="659496"/>
    <lineage>
        <taxon>Bacteria</taxon>
        <taxon>Bacillati</taxon>
        <taxon>Actinomycetota</taxon>
        <taxon>Actinomycetes</taxon>
        <taxon>Pseudonocardiales</taxon>
        <taxon>Pseudonocardiaceae</taxon>
        <taxon>Saccharothrix</taxon>
    </lineage>
</organism>
<dbReference type="InterPro" id="IPR011009">
    <property type="entry name" value="Kinase-like_dom_sf"/>
</dbReference>
<feature type="compositionally biased region" description="Basic and acidic residues" evidence="9">
    <location>
        <begin position="255"/>
        <end position="271"/>
    </location>
</feature>
<dbReference type="CDD" id="cd14014">
    <property type="entry name" value="STKc_PknB_like"/>
    <property type="match status" value="1"/>
</dbReference>
<accession>A0ABU0WVZ9</accession>
<name>A0ABU0WVZ9_9PSEU</name>
<keyword evidence="10" id="KW-1133">Transmembrane helix</keyword>
<dbReference type="EC" id="2.7.11.1" evidence="1"/>
<keyword evidence="13" id="KW-1185">Reference proteome</keyword>
<dbReference type="PANTHER" id="PTHR24361">
    <property type="entry name" value="MITOGEN-ACTIVATED KINASE KINASE KINASE"/>
    <property type="match status" value="1"/>
</dbReference>
<dbReference type="SMART" id="SM00220">
    <property type="entry name" value="S_TKc"/>
    <property type="match status" value="1"/>
</dbReference>
<dbReference type="Pfam" id="PF00069">
    <property type="entry name" value="Pkinase"/>
    <property type="match status" value="1"/>
</dbReference>
<keyword evidence="10" id="KW-0812">Transmembrane</keyword>
<sequence length="835" mass="91284">MHDSTQPPSTALVVSRPHRLLLPLWWLGNGFAWLGGASWRGLTSRYDRSSYQVSGFFVLLNGVIAWGLVTLAAVGMELVPSFADAAPFTIVWGLFVLLFDRAIAAKVVDPGEDKLRSRSSYVVRVICAVLIGFIVAELGALAIFHEDVERTMGNTTAKQVEEARRLVVGADGAPSERQAKLEGLEADRAALDTRVADAQKAFDDASRLAACELDPRGCDDLLAQGRITGRAGEGDKTALLNQERDAARTALESATAERSKQAPGLDRDISDLRTAVNTDLDEAQRSAESAKSVPARWRAMLEFTTKDPNGRLMHLMLIVFGILLDMIPLLIKMWRGQTDYDRTVVAHRTRHAYDVRSAQERHAAELAHAGDRHLGELQRAAARERLHGDLELELVKLRGDTTRKIEVEKERVRFEQAVEELREKPVVPEAVREQPLTVLDRRSATTSSVRLPRSWAEQDQALVGHVFGGLYRAVEPLEGADRGGFGRMLRGKDTKTGRQVVIKAVRDTDGDDGSRSPLGEMWQREVDAAQKLAHGNIGKIITSGLDKGHLWTASPLYQPGSLVKWIETTTDQDPAGYTLQHSINYMKQLVDALVYAHERNVTHGDIKPTNAVLHGPTLKLVDWGFARLSSRLEEGAAVLHGGTPLYTAPEALLGGDFDAQLADVYSVGATWYYLLTGHPPYQDADLDGSARDVARQIREKQVVCHRVEQYLPDVPGTVADLVHDLVRTYPGTRVGSTGGDSPAAHLHRAMTVLAADPETTRKGDMPVGPGAGMRHKGGVDQPDTRPDAPAPGVSFTYTDVIPSTRAPMTSPVILPPTVLEHPVTNGMSTLLEDDN</sequence>
<comment type="catalytic activity">
    <reaction evidence="7">
        <text>L-threonyl-[protein] + ATP = O-phospho-L-threonyl-[protein] + ADP + H(+)</text>
        <dbReference type="Rhea" id="RHEA:46608"/>
        <dbReference type="Rhea" id="RHEA-COMP:11060"/>
        <dbReference type="Rhea" id="RHEA-COMP:11605"/>
        <dbReference type="ChEBI" id="CHEBI:15378"/>
        <dbReference type="ChEBI" id="CHEBI:30013"/>
        <dbReference type="ChEBI" id="CHEBI:30616"/>
        <dbReference type="ChEBI" id="CHEBI:61977"/>
        <dbReference type="ChEBI" id="CHEBI:456216"/>
        <dbReference type="EC" id="2.7.11.1"/>
    </reaction>
</comment>
<reference evidence="12 13" key="1">
    <citation type="submission" date="2017-06" db="EMBL/GenBank/DDBJ databases">
        <title>Cultured bacterium strain Saccharothrix yanglingensis Hhs.015.</title>
        <authorList>
            <person name="Xia Y."/>
        </authorList>
    </citation>
    <scope>NUCLEOTIDE SEQUENCE [LARGE SCALE GENOMIC DNA]</scope>
    <source>
        <strain evidence="12 13">Hhs.015</strain>
    </source>
</reference>
<gene>
    <name evidence="12" type="ORF">CKY47_04365</name>
</gene>
<comment type="caution">
    <text evidence="12">The sequence shown here is derived from an EMBL/GenBank/DDBJ whole genome shotgun (WGS) entry which is preliminary data.</text>
</comment>
<dbReference type="Gene3D" id="3.30.200.20">
    <property type="entry name" value="Phosphorylase Kinase, domain 1"/>
    <property type="match status" value="1"/>
</dbReference>
<evidence type="ECO:0000256" key="1">
    <source>
        <dbReference type="ARBA" id="ARBA00012513"/>
    </source>
</evidence>
<keyword evidence="10" id="KW-0472">Membrane</keyword>
<dbReference type="Pfam" id="PF14362">
    <property type="entry name" value="DUF4407"/>
    <property type="match status" value="1"/>
</dbReference>
<evidence type="ECO:0000256" key="3">
    <source>
        <dbReference type="ARBA" id="ARBA00022679"/>
    </source>
</evidence>
<feature type="domain" description="Protein kinase" evidence="11">
    <location>
        <begin position="474"/>
        <end position="750"/>
    </location>
</feature>
<evidence type="ECO:0000256" key="4">
    <source>
        <dbReference type="ARBA" id="ARBA00022741"/>
    </source>
</evidence>
<keyword evidence="2" id="KW-0723">Serine/threonine-protein kinase</keyword>
<dbReference type="PANTHER" id="PTHR24361:SF433">
    <property type="entry name" value="PROTEIN KINASE DOMAIN-CONTAINING PROTEIN"/>
    <property type="match status" value="1"/>
</dbReference>
<evidence type="ECO:0000256" key="10">
    <source>
        <dbReference type="SAM" id="Phobius"/>
    </source>
</evidence>
<feature type="transmembrane region" description="Helical" evidence="10">
    <location>
        <begin position="121"/>
        <end position="144"/>
    </location>
</feature>
<feature type="transmembrane region" description="Helical" evidence="10">
    <location>
        <begin position="54"/>
        <end position="76"/>
    </location>
</feature>
<evidence type="ECO:0000313" key="13">
    <source>
        <dbReference type="Proteomes" id="UP001225605"/>
    </source>
</evidence>
<evidence type="ECO:0000256" key="2">
    <source>
        <dbReference type="ARBA" id="ARBA00022527"/>
    </source>
</evidence>
<evidence type="ECO:0000256" key="5">
    <source>
        <dbReference type="ARBA" id="ARBA00022777"/>
    </source>
</evidence>
<dbReference type="Gene3D" id="1.10.510.10">
    <property type="entry name" value="Transferase(Phosphotransferase) domain 1"/>
    <property type="match status" value="1"/>
</dbReference>
<keyword evidence="5" id="KW-0418">Kinase</keyword>
<proteinExistence type="predicted"/>
<evidence type="ECO:0000313" key="12">
    <source>
        <dbReference type="EMBL" id="MDQ2583229.1"/>
    </source>
</evidence>
<feature type="transmembrane region" description="Helical" evidence="10">
    <location>
        <begin position="82"/>
        <end position="100"/>
    </location>
</feature>
<dbReference type="PROSITE" id="PS50011">
    <property type="entry name" value="PROTEIN_KINASE_DOM"/>
    <property type="match status" value="1"/>
</dbReference>
<dbReference type="InterPro" id="IPR000719">
    <property type="entry name" value="Prot_kinase_dom"/>
</dbReference>
<keyword evidence="4" id="KW-0547">Nucleotide-binding</keyword>
<evidence type="ECO:0000256" key="8">
    <source>
        <dbReference type="ARBA" id="ARBA00048679"/>
    </source>
</evidence>
<evidence type="ECO:0000259" key="11">
    <source>
        <dbReference type="PROSITE" id="PS50011"/>
    </source>
</evidence>
<dbReference type="InterPro" id="IPR025519">
    <property type="entry name" value="DUF4407"/>
</dbReference>
<evidence type="ECO:0000256" key="6">
    <source>
        <dbReference type="ARBA" id="ARBA00022840"/>
    </source>
</evidence>
<feature type="transmembrane region" description="Helical" evidence="10">
    <location>
        <begin position="20"/>
        <end position="42"/>
    </location>
</feature>
<keyword evidence="3" id="KW-0808">Transferase</keyword>
<dbReference type="SUPFAM" id="SSF56112">
    <property type="entry name" value="Protein kinase-like (PK-like)"/>
    <property type="match status" value="1"/>
</dbReference>
<feature type="region of interest" description="Disordered" evidence="9">
    <location>
        <begin position="759"/>
        <end position="792"/>
    </location>
</feature>
<keyword evidence="6" id="KW-0067">ATP-binding</keyword>
<dbReference type="EMBL" id="NSDM01000001">
    <property type="protein sequence ID" value="MDQ2583229.1"/>
    <property type="molecule type" value="Genomic_DNA"/>
</dbReference>
<feature type="region of interest" description="Disordered" evidence="9">
    <location>
        <begin position="248"/>
        <end position="271"/>
    </location>
</feature>
<protein>
    <recommendedName>
        <fullName evidence="1">non-specific serine/threonine protein kinase</fullName>
        <ecNumber evidence="1">2.7.11.1</ecNumber>
    </recommendedName>
</protein>
<evidence type="ECO:0000256" key="7">
    <source>
        <dbReference type="ARBA" id="ARBA00047899"/>
    </source>
</evidence>
<dbReference type="InterPro" id="IPR053235">
    <property type="entry name" value="Ser_Thr_kinase"/>
</dbReference>
<dbReference type="Proteomes" id="UP001225605">
    <property type="component" value="Unassembled WGS sequence"/>
</dbReference>